<dbReference type="GO" id="GO:0005737">
    <property type="term" value="C:cytoplasm"/>
    <property type="evidence" value="ECO:0007669"/>
    <property type="project" value="TreeGrafter"/>
</dbReference>
<dbReference type="AlphaFoldDB" id="A0A147KB85"/>
<dbReference type="GO" id="GO:0008080">
    <property type="term" value="F:N-acetyltransferase activity"/>
    <property type="evidence" value="ECO:0007669"/>
    <property type="project" value="InterPro"/>
</dbReference>
<keyword evidence="2" id="KW-0012">Acyltransferase</keyword>
<evidence type="ECO:0000313" key="5">
    <source>
        <dbReference type="Proteomes" id="UP000074108"/>
    </source>
</evidence>
<name>A0A147KB85_9BACI</name>
<gene>
    <name evidence="4" type="ORF">Q75_03290</name>
</gene>
<dbReference type="PATRIC" id="fig|1150625.3.peg.689"/>
<organism evidence="4 5">
    <name type="scientific">Bacillus coahuilensis p1.1.43</name>
    <dbReference type="NCBI Taxonomy" id="1150625"/>
    <lineage>
        <taxon>Bacteria</taxon>
        <taxon>Bacillati</taxon>
        <taxon>Bacillota</taxon>
        <taxon>Bacilli</taxon>
        <taxon>Bacillales</taxon>
        <taxon>Bacillaceae</taxon>
        <taxon>Bacillus</taxon>
    </lineage>
</organism>
<dbReference type="Proteomes" id="UP000074108">
    <property type="component" value="Unassembled WGS sequence"/>
</dbReference>
<dbReference type="PANTHER" id="PTHR43626">
    <property type="entry name" value="ACYL-COA N-ACYLTRANSFERASE"/>
    <property type="match status" value="1"/>
</dbReference>
<dbReference type="SUPFAM" id="SSF55729">
    <property type="entry name" value="Acyl-CoA N-acyltransferases (Nat)"/>
    <property type="match status" value="1"/>
</dbReference>
<comment type="caution">
    <text evidence="4">The sequence shown here is derived from an EMBL/GenBank/DDBJ whole genome shotgun (WGS) entry which is preliminary data.</text>
</comment>
<dbReference type="RefSeq" id="WP_059282255.1">
    <property type="nucleotide sequence ID" value="NZ_LDYG01000017.1"/>
</dbReference>
<dbReference type="STRING" id="1150625.Q75_03290"/>
<evidence type="ECO:0000256" key="2">
    <source>
        <dbReference type="ARBA" id="ARBA00023315"/>
    </source>
</evidence>
<dbReference type="OrthoDB" id="3216107at2"/>
<sequence>MYQYFHGLVIREGTTGVPANEVKCLFEEVGWVRDVPEWQLEKFSLIMENATWAFTVWDQQRMVGMVRIISDKMMMATISDLIVSEDYRGRGIAKKLIELSMAKLPHGDWFAHTSRDVFPFYEKCGLHLLDGKTQGTLAYYGYREAKKQGHR</sequence>
<dbReference type="EMBL" id="LDYG01000017">
    <property type="protein sequence ID" value="KUP08096.1"/>
    <property type="molecule type" value="Genomic_DNA"/>
</dbReference>
<dbReference type="Gene3D" id="3.40.630.30">
    <property type="match status" value="1"/>
</dbReference>
<evidence type="ECO:0000313" key="4">
    <source>
        <dbReference type="EMBL" id="KUP08096.1"/>
    </source>
</evidence>
<dbReference type="InterPro" id="IPR000182">
    <property type="entry name" value="GNAT_dom"/>
</dbReference>
<dbReference type="PROSITE" id="PS51186">
    <property type="entry name" value="GNAT"/>
    <property type="match status" value="1"/>
</dbReference>
<protein>
    <submittedName>
        <fullName evidence="4">Acetyltransferase</fullName>
    </submittedName>
</protein>
<evidence type="ECO:0000256" key="1">
    <source>
        <dbReference type="ARBA" id="ARBA00022679"/>
    </source>
</evidence>
<accession>A0A147KB85</accession>
<dbReference type="PANTHER" id="PTHR43626:SF4">
    <property type="entry name" value="GCN5-RELATED N-ACETYLTRANSFERASE 2, CHLOROPLASTIC"/>
    <property type="match status" value="1"/>
</dbReference>
<proteinExistence type="predicted"/>
<reference evidence="4 5" key="1">
    <citation type="journal article" date="2016" name="Front. Microbiol.">
        <title>Microevolution Analysis of Bacillus coahuilensis Unveils Differences in Phosphorus Acquisition Strategies and Their Regulation.</title>
        <authorList>
            <person name="Gomez-Lunar Z."/>
            <person name="Hernandez-Gonzalez I."/>
            <person name="Rodriguez-Torres M.D."/>
            <person name="Souza V."/>
            <person name="Olmedo-Alvarez G."/>
        </authorList>
    </citation>
    <scope>NUCLEOTIDE SEQUENCE [LARGE SCALE GENOMIC DNA]</scope>
    <source>
        <strain evidence="5">p1.1.43</strain>
    </source>
</reference>
<evidence type="ECO:0000259" key="3">
    <source>
        <dbReference type="PROSITE" id="PS51186"/>
    </source>
</evidence>
<dbReference type="CDD" id="cd04301">
    <property type="entry name" value="NAT_SF"/>
    <property type="match status" value="1"/>
</dbReference>
<dbReference type="Pfam" id="PF13673">
    <property type="entry name" value="Acetyltransf_10"/>
    <property type="match status" value="1"/>
</dbReference>
<feature type="domain" description="N-acetyltransferase" evidence="3">
    <location>
        <begin position="8"/>
        <end position="146"/>
    </location>
</feature>
<dbReference type="InterPro" id="IPR016181">
    <property type="entry name" value="Acyl_CoA_acyltransferase"/>
</dbReference>
<keyword evidence="1 4" id="KW-0808">Transferase</keyword>
<dbReference type="InterPro" id="IPR045039">
    <property type="entry name" value="NSI-like"/>
</dbReference>
<keyword evidence="5" id="KW-1185">Reference proteome</keyword>